<name>A0A1D1Y936_9ARAE</name>
<reference evidence="2" key="1">
    <citation type="submission" date="2015-07" db="EMBL/GenBank/DDBJ databases">
        <title>Transcriptome Assembly of Anthurium amnicola.</title>
        <authorList>
            <person name="Suzuki J."/>
        </authorList>
    </citation>
    <scope>NUCLEOTIDE SEQUENCE</scope>
</reference>
<proteinExistence type="predicted"/>
<feature type="region of interest" description="Disordered" evidence="1">
    <location>
        <begin position="168"/>
        <end position="198"/>
    </location>
</feature>
<protein>
    <submittedName>
        <fullName evidence="2">Uncharacterized protein</fullName>
    </submittedName>
</protein>
<dbReference type="AlphaFoldDB" id="A0A1D1Y936"/>
<dbReference type="EMBL" id="GDJX01016774">
    <property type="protein sequence ID" value="JAT51162.1"/>
    <property type="molecule type" value="Transcribed_RNA"/>
</dbReference>
<organism evidence="2">
    <name type="scientific">Anthurium amnicola</name>
    <dbReference type="NCBI Taxonomy" id="1678845"/>
    <lineage>
        <taxon>Eukaryota</taxon>
        <taxon>Viridiplantae</taxon>
        <taxon>Streptophyta</taxon>
        <taxon>Embryophyta</taxon>
        <taxon>Tracheophyta</taxon>
        <taxon>Spermatophyta</taxon>
        <taxon>Magnoliopsida</taxon>
        <taxon>Liliopsida</taxon>
        <taxon>Araceae</taxon>
        <taxon>Pothoideae</taxon>
        <taxon>Potheae</taxon>
        <taxon>Anthurium</taxon>
    </lineage>
</organism>
<gene>
    <name evidence="2" type="ORF">g.98966</name>
</gene>
<sequence length="208" mass="21741">MSLDQNRTNTTCSMKFPNENLLVFDEMPHLADDHLDAALEVELPAAGTVGIVNGDEGGEDVDEAGDDGRHERVIAAEADGLEEERGVEHDNVDAGELREEGDEEGHCELGPVPALQDVPPGVLHLPGLIARGHEVLELRVDGIGATDLAEHLTGLFGLAAVHEGVGSVREEKGAKGDDGSRHAGAAQAEAPPPPTLDPGCAIVHHVGH</sequence>
<evidence type="ECO:0000313" key="2">
    <source>
        <dbReference type="EMBL" id="JAT51162.1"/>
    </source>
</evidence>
<evidence type="ECO:0000256" key="1">
    <source>
        <dbReference type="SAM" id="MobiDB-lite"/>
    </source>
</evidence>
<accession>A0A1D1Y936</accession>
<feature type="compositionally biased region" description="Basic and acidic residues" evidence="1">
    <location>
        <begin position="168"/>
        <end position="181"/>
    </location>
</feature>